<protein>
    <submittedName>
        <fullName evidence="1">Uncharacterized protein</fullName>
    </submittedName>
</protein>
<dbReference type="Proteomes" id="UP000681722">
    <property type="component" value="Unassembled WGS sequence"/>
</dbReference>
<evidence type="ECO:0000313" key="1">
    <source>
        <dbReference type="EMBL" id="CAF0809048.1"/>
    </source>
</evidence>
<dbReference type="EMBL" id="CAJOBA010038299">
    <property type="protein sequence ID" value="CAF4058377.1"/>
    <property type="molecule type" value="Genomic_DNA"/>
</dbReference>
<reference evidence="1" key="1">
    <citation type="submission" date="2021-02" db="EMBL/GenBank/DDBJ databases">
        <authorList>
            <person name="Nowell W R."/>
        </authorList>
    </citation>
    <scope>NUCLEOTIDE SEQUENCE</scope>
</reference>
<dbReference type="EMBL" id="CAJOBC010000506">
    <property type="protein sequence ID" value="CAF3594601.1"/>
    <property type="molecule type" value="Genomic_DNA"/>
</dbReference>
<accession>A0A813T567</accession>
<comment type="caution">
    <text evidence="1">The sequence shown here is derived from an EMBL/GenBank/DDBJ whole genome shotgun (WGS) entry which is preliminary data.</text>
</comment>
<organism evidence="1 5">
    <name type="scientific">Didymodactylos carnosus</name>
    <dbReference type="NCBI Taxonomy" id="1234261"/>
    <lineage>
        <taxon>Eukaryota</taxon>
        <taxon>Metazoa</taxon>
        <taxon>Spiralia</taxon>
        <taxon>Gnathifera</taxon>
        <taxon>Rotifera</taxon>
        <taxon>Eurotatoria</taxon>
        <taxon>Bdelloidea</taxon>
        <taxon>Philodinida</taxon>
        <taxon>Philodinidae</taxon>
        <taxon>Didymodactylos</taxon>
    </lineage>
</organism>
<dbReference type="AlphaFoldDB" id="A0A813T567"/>
<evidence type="ECO:0000313" key="4">
    <source>
        <dbReference type="EMBL" id="CAF4058377.1"/>
    </source>
</evidence>
<evidence type="ECO:0000313" key="3">
    <source>
        <dbReference type="EMBL" id="CAF3594601.1"/>
    </source>
</evidence>
<dbReference type="Proteomes" id="UP000663829">
    <property type="component" value="Unassembled WGS sequence"/>
</dbReference>
<dbReference type="EMBL" id="CAJNOK010016747">
    <property type="protein sequence ID" value="CAF1251020.1"/>
    <property type="molecule type" value="Genomic_DNA"/>
</dbReference>
<evidence type="ECO:0000313" key="5">
    <source>
        <dbReference type="Proteomes" id="UP000663829"/>
    </source>
</evidence>
<keyword evidence="5" id="KW-1185">Reference proteome</keyword>
<dbReference type="Proteomes" id="UP000682733">
    <property type="component" value="Unassembled WGS sequence"/>
</dbReference>
<proteinExistence type="predicted"/>
<dbReference type="EMBL" id="CAJNOQ010000506">
    <property type="protein sequence ID" value="CAF0809048.1"/>
    <property type="molecule type" value="Genomic_DNA"/>
</dbReference>
<evidence type="ECO:0000313" key="2">
    <source>
        <dbReference type="EMBL" id="CAF1251020.1"/>
    </source>
</evidence>
<dbReference type="Proteomes" id="UP000677228">
    <property type="component" value="Unassembled WGS sequence"/>
</dbReference>
<name>A0A813T567_9BILA</name>
<gene>
    <name evidence="1" type="ORF">GPM918_LOCUS3930</name>
    <name evidence="2" type="ORF">OVA965_LOCUS26278</name>
    <name evidence="3" type="ORF">SRO942_LOCUS3930</name>
    <name evidence="4" type="ORF">TMI583_LOCUS27017</name>
</gene>
<sequence length="135" mass="15474">MGMCCSSKKHRKLLKKRPSLSSIIDSDDQRKIVNFDSCPSYTVPDSLIIYSHNKELTLDNADTLHRQTLDFSTSDEFKLQEYEDIQFIVDSDQITSMLSRPFPNSYTTDIEQLELELAAIDMNNEVTAPLSTFDQ</sequence>